<sequence length="409" mass="45155">MWKQLKDVSPVTMNILIGTLFGRLATSMCIPFLAIYLTQEKNVSPSTTGAIIAISSLVGIASSFYGGYLSDLWGRKRVLLISVFAWGLVFVGFAFTHSIVGFFMMNALNGLCRSVFEPTSRAMLSDLTVEKNRLVIFNLRYTAINVGVTFGPLIGLKLGAAASTTPFIFAGITYFLYGIVLLYTLRKYNDKVNTTNNNLVQLKDAVQIVRKDHIFLYSLVGLVLCITGYSQFSSTLPQYFSSSELFKNGAELFSYLLTLNAITVIILQFPLIKIGKKYSPLVSIMIGNVVICLGLFGFAFSQELPLLILMMIIFTIGEILMFSMTDLLIDQLAKPDLKGTYFGAMGFTQLGNVIGPWIGGVLLEQFGANKPLYLFGTLVMITIIALPILLYVKYEMKKKSVAVNVAFPQ</sequence>
<proteinExistence type="predicted"/>
<dbReference type="InterPro" id="IPR036259">
    <property type="entry name" value="MFS_trans_sf"/>
</dbReference>
<evidence type="ECO:0000256" key="1">
    <source>
        <dbReference type="ARBA" id="ARBA00004651"/>
    </source>
</evidence>
<evidence type="ECO:0000313" key="10">
    <source>
        <dbReference type="Proteomes" id="UP001597318"/>
    </source>
</evidence>
<organism evidence="9 10">
    <name type="scientific">Metabacillus endolithicus</name>
    <dbReference type="NCBI Taxonomy" id="1535204"/>
    <lineage>
        <taxon>Bacteria</taxon>
        <taxon>Bacillati</taxon>
        <taxon>Bacillota</taxon>
        <taxon>Bacilli</taxon>
        <taxon>Bacillales</taxon>
        <taxon>Bacillaceae</taxon>
        <taxon>Metabacillus</taxon>
    </lineage>
</organism>
<evidence type="ECO:0000256" key="3">
    <source>
        <dbReference type="ARBA" id="ARBA00022475"/>
    </source>
</evidence>
<dbReference type="PANTHER" id="PTHR43414">
    <property type="entry name" value="MULTIDRUG RESISTANCE PROTEIN MDTG"/>
    <property type="match status" value="1"/>
</dbReference>
<feature type="domain" description="Major facilitator superfamily (MFS) profile" evidence="8">
    <location>
        <begin position="11"/>
        <end position="397"/>
    </location>
</feature>
<keyword evidence="2" id="KW-0813">Transport</keyword>
<feature type="transmembrane region" description="Helical" evidence="7">
    <location>
        <begin position="49"/>
        <end position="68"/>
    </location>
</feature>
<comment type="caution">
    <text evidence="9">The sequence shown here is derived from an EMBL/GenBank/DDBJ whole genome shotgun (WGS) entry which is preliminary data.</text>
</comment>
<accession>A0ABW5C008</accession>
<comment type="subcellular location">
    <subcellularLocation>
        <location evidence="1">Cell membrane</location>
        <topology evidence="1">Multi-pass membrane protein</topology>
    </subcellularLocation>
</comment>
<feature type="transmembrane region" description="Helical" evidence="7">
    <location>
        <begin position="80"/>
        <end position="104"/>
    </location>
</feature>
<dbReference type="PANTHER" id="PTHR43414:SF1">
    <property type="entry name" value="PEPTIDE PERMEASE"/>
    <property type="match status" value="1"/>
</dbReference>
<dbReference type="Pfam" id="PF07690">
    <property type="entry name" value="MFS_1"/>
    <property type="match status" value="1"/>
</dbReference>
<keyword evidence="5 7" id="KW-1133">Transmembrane helix</keyword>
<dbReference type="CDD" id="cd17329">
    <property type="entry name" value="MFS_MdtH_MDR_like"/>
    <property type="match status" value="1"/>
</dbReference>
<evidence type="ECO:0000256" key="2">
    <source>
        <dbReference type="ARBA" id="ARBA00022448"/>
    </source>
</evidence>
<reference evidence="10" key="1">
    <citation type="journal article" date="2019" name="Int. J. Syst. Evol. Microbiol.">
        <title>The Global Catalogue of Microorganisms (GCM) 10K type strain sequencing project: providing services to taxonomists for standard genome sequencing and annotation.</title>
        <authorList>
            <consortium name="The Broad Institute Genomics Platform"/>
            <consortium name="The Broad Institute Genome Sequencing Center for Infectious Disease"/>
            <person name="Wu L."/>
            <person name="Ma J."/>
        </authorList>
    </citation>
    <scope>NUCLEOTIDE SEQUENCE [LARGE SCALE GENOMIC DNA]</scope>
    <source>
        <strain evidence="10">CGMCC 1.15474</strain>
    </source>
</reference>
<feature type="transmembrane region" description="Helical" evidence="7">
    <location>
        <begin position="214"/>
        <end position="232"/>
    </location>
</feature>
<dbReference type="PROSITE" id="PS50850">
    <property type="entry name" value="MFS"/>
    <property type="match status" value="1"/>
</dbReference>
<feature type="transmembrane region" description="Helical" evidence="7">
    <location>
        <begin position="341"/>
        <end position="360"/>
    </location>
</feature>
<feature type="transmembrane region" description="Helical" evidence="7">
    <location>
        <begin position="372"/>
        <end position="392"/>
    </location>
</feature>
<dbReference type="SUPFAM" id="SSF103473">
    <property type="entry name" value="MFS general substrate transporter"/>
    <property type="match status" value="1"/>
</dbReference>
<feature type="transmembrane region" description="Helical" evidence="7">
    <location>
        <begin position="167"/>
        <end position="185"/>
    </location>
</feature>
<evidence type="ECO:0000313" key="9">
    <source>
        <dbReference type="EMBL" id="MFD2214416.1"/>
    </source>
</evidence>
<dbReference type="Gene3D" id="1.20.1250.20">
    <property type="entry name" value="MFS general substrate transporter like domains"/>
    <property type="match status" value="1"/>
</dbReference>
<keyword evidence="6 7" id="KW-0472">Membrane</keyword>
<evidence type="ECO:0000259" key="8">
    <source>
        <dbReference type="PROSITE" id="PS50850"/>
    </source>
</evidence>
<feature type="transmembrane region" description="Helical" evidence="7">
    <location>
        <begin position="281"/>
        <end position="300"/>
    </location>
</feature>
<keyword evidence="3" id="KW-1003">Cell membrane</keyword>
<dbReference type="InterPro" id="IPR020846">
    <property type="entry name" value="MFS_dom"/>
</dbReference>
<feature type="transmembrane region" description="Helical" evidence="7">
    <location>
        <begin position="252"/>
        <end position="269"/>
    </location>
</feature>
<evidence type="ECO:0000256" key="5">
    <source>
        <dbReference type="ARBA" id="ARBA00022989"/>
    </source>
</evidence>
<evidence type="ECO:0000256" key="7">
    <source>
        <dbReference type="SAM" id="Phobius"/>
    </source>
</evidence>
<dbReference type="Proteomes" id="UP001597318">
    <property type="component" value="Unassembled WGS sequence"/>
</dbReference>
<name>A0ABW5C008_9BACI</name>
<protein>
    <submittedName>
        <fullName evidence="9">MDR family MFS transporter</fullName>
    </submittedName>
</protein>
<dbReference type="InterPro" id="IPR005829">
    <property type="entry name" value="Sugar_transporter_CS"/>
</dbReference>
<dbReference type="RefSeq" id="WP_379051756.1">
    <property type="nucleotide sequence ID" value="NZ_JBHUIK010000002.1"/>
</dbReference>
<dbReference type="PROSITE" id="PS00216">
    <property type="entry name" value="SUGAR_TRANSPORT_1"/>
    <property type="match status" value="1"/>
</dbReference>
<feature type="transmembrane region" description="Helical" evidence="7">
    <location>
        <begin position="15"/>
        <end position="37"/>
    </location>
</feature>
<evidence type="ECO:0000256" key="6">
    <source>
        <dbReference type="ARBA" id="ARBA00023136"/>
    </source>
</evidence>
<feature type="transmembrane region" description="Helical" evidence="7">
    <location>
        <begin position="141"/>
        <end position="161"/>
    </location>
</feature>
<keyword evidence="10" id="KW-1185">Reference proteome</keyword>
<dbReference type="EMBL" id="JBHUIK010000002">
    <property type="protein sequence ID" value="MFD2214416.1"/>
    <property type="molecule type" value="Genomic_DNA"/>
</dbReference>
<keyword evidence="4 7" id="KW-0812">Transmembrane</keyword>
<dbReference type="InterPro" id="IPR011701">
    <property type="entry name" value="MFS"/>
</dbReference>
<gene>
    <name evidence="9" type="ORF">ACFSKK_12055</name>
</gene>
<feature type="transmembrane region" description="Helical" evidence="7">
    <location>
        <begin position="306"/>
        <end position="329"/>
    </location>
</feature>
<evidence type="ECO:0000256" key="4">
    <source>
        <dbReference type="ARBA" id="ARBA00022692"/>
    </source>
</evidence>